<evidence type="ECO:0000313" key="2">
    <source>
        <dbReference type="Proteomes" id="UP000186406"/>
    </source>
</evidence>
<dbReference type="Gene3D" id="3.40.50.1820">
    <property type="entry name" value="alpha/beta hydrolase"/>
    <property type="match status" value="1"/>
</dbReference>
<dbReference type="AlphaFoldDB" id="A0A1M7ZFL9"/>
<accession>A0A1M7ZFL9</accession>
<dbReference type="Pfam" id="PF06821">
    <property type="entry name" value="Ser_hydrolase"/>
    <property type="match status" value="1"/>
</dbReference>
<evidence type="ECO:0000313" key="1">
    <source>
        <dbReference type="EMBL" id="SHO63677.1"/>
    </source>
</evidence>
<name>A0A1M7ZFL9_9HYPH</name>
<evidence type="ECO:0008006" key="3">
    <source>
        <dbReference type="Google" id="ProtNLM"/>
    </source>
</evidence>
<dbReference type="RefSeq" id="WP_073627065.1">
    <property type="nucleotide sequence ID" value="NZ_FRXO01000002.1"/>
</dbReference>
<organism evidence="1 2">
    <name type="scientific">Pseudoxanthobacter soli DSM 19599</name>
    <dbReference type="NCBI Taxonomy" id="1123029"/>
    <lineage>
        <taxon>Bacteria</taxon>
        <taxon>Pseudomonadati</taxon>
        <taxon>Pseudomonadota</taxon>
        <taxon>Alphaproteobacteria</taxon>
        <taxon>Hyphomicrobiales</taxon>
        <taxon>Segnochrobactraceae</taxon>
        <taxon>Pseudoxanthobacter</taxon>
    </lineage>
</organism>
<keyword evidence="2" id="KW-1185">Reference proteome</keyword>
<reference evidence="1 2" key="1">
    <citation type="submission" date="2016-12" db="EMBL/GenBank/DDBJ databases">
        <authorList>
            <person name="Song W.-J."/>
            <person name="Kurnit D.M."/>
        </authorList>
    </citation>
    <scope>NUCLEOTIDE SEQUENCE [LARGE SCALE GENOMIC DNA]</scope>
    <source>
        <strain evidence="1 2">DSM 19599</strain>
    </source>
</reference>
<gene>
    <name evidence="1" type="ORF">SAMN02745172_01535</name>
</gene>
<dbReference type="OrthoDB" id="9804993at2"/>
<dbReference type="Proteomes" id="UP000186406">
    <property type="component" value="Unassembled WGS sequence"/>
</dbReference>
<dbReference type="GO" id="GO:0016787">
    <property type="term" value="F:hydrolase activity"/>
    <property type="evidence" value="ECO:0007669"/>
    <property type="project" value="InterPro"/>
</dbReference>
<dbReference type="InterPro" id="IPR010662">
    <property type="entry name" value="RBBP9/YdeN"/>
</dbReference>
<dbReference type="EMBL" id="FRXO01000002">
    <property type="protein sequence ID" value="SHO63677.1"/>
    <property type="molecule type" value="Genomic_DNA"/>
</dbReference>
<dbReference type="InterPro" id="IPR029058">
    <property type="entry name" value="AB_hydrolase_fold"/>
</dbReference>
<dbReference type="SUPFAM" id="SSF53474">
    <property type="entry name" value="alpha/beta-Hydrolases"/>
    <property type="match status" value="1"/>
</dbReference>
<sequence>MKRLIVQGLDGSGPGHWQRIWLEEDPDAFAVEQESWSAPTLNVWLSRLEAAVNAHPNSLIVAHSLGTVLLAHLARRRPDLSVAGALLVAPADVDCPNCAPDRIRGFAPLPVEPLPFPTTVVASRNDPYMAFERARFLAGAWGADLVDLGRAGHINVASGFGRWPRGYRLADALERRSRPARPAAQEAGLGA</sequence>
<proteinExistence type="predicted"/>
<protein>
    <recommendedName>
        <fullName evidence="3">Alpha/beta hydrolase family protein</fullName>
    </recommendedName>
</protein>